<name>A0A1G5JLZ3_9FIRM</name>
<gene>
    <name evidence="1" type="ORF">SAMN03080606_02886</name>
</gene>
<evidence type="ECO:0000313" key="2">
    <source>
        <dbReference type="Proteomes" id="UP000198636"/>
    </source>
</evidence>
<dbReference type="OrthoDB" id="2081967at2"/>
<reference evidence="1 2" key="1">
    <citation type="submission" date="2016-10" db="EMBL/GenBank/DDBJ databases">
        <authorList>
            <person name="de Groot N.N."/>
        </authorList>
    </citation>
    <scope>NUCLEOTIDE SEQUENCE [LARGE SCALE GENOMIC DNA]</scope>
    <source>
        <strain evidence="1 2">DSM 18978</strain>
    </source>
</reference>
<protein>
    <submittedName>
        <fullName evidence="1">Uncharacterized protein</fullName>
    </submittedName>
</protein>
<dbReference type="Proteomes" id="UP000198636">
    <property type="component" value="Unassembled WGS sequence"/>
</dbReference>
<dbReference type="RefSeq" id="WP_143003105.1">
    <property type="nucleotide sequence ID" value="NZ_FMUS01000020.1"/>
</dbReference>
<evidence type="ECO:0000313" key="1">
    <source>
        <dbReference type="EMBL" id="SCY88718.1"/>
    </source>
</evidence>
<dbReference type="EMBL" id="FMUS01000020">
    <property type="protein sequence ID" value="SCY88718.1"/>
    <property type="molecule type" value="Genomic_DNA"/>
</dbReference>
<sequence length="217" mass="24825">MMKNINNKIINQLALQFNKGNTGAITELVEALKGFIKLEAGKAVYKAEGYKIQIPAEDFESVFCQAIWEAAKDFNGSSHFIQRLRIFMKRREADVWRQYRTIKDGEINYIKARLTSLDAEINEERDTIGDIILTKHASPSHEEEIVGLNIICNAINDFARVNAKFAAIIEMLSMEATQEDIANFLGEAQYDGKCRSVVCRARKAFQRFLVQQYDYID</sequence>
<keyword evidence="2" id="KW-1185">Reference proteome</keyword>
<proteinExistence type="predicted"/>
<accession>A0A1G5JLZ3</accession>
<dbReference type="AlphaFoldDB" id="A0A1G5JLZ3"/>
<dbReference type="STRING" id="1120976.SAMN03080606_02886"/>
<organism evidence="1 2">
    <name type="scientific">Alkaliphilus peptidifermentans DSM 18978</name>
    <dbReference type="NCBI Taxonomy" id="1120976"/>
    <lineage>
        <taxon>Bacteria</taxon>
        <taxon>Bacillati</taxon>
        <taxon>Bacillota</taxon>
        <taxon>Clostridia</taxon>
        <taxon>Peptostreptococcales</taxon>
        <taxon>Natronincolaceae</taxon>
        <taxon>Alkaliphilus</taxon>
    </lineage>
</organism>